<evidence type="ECO:0000313" key="2">
    <source>
        <dbReference type="EMBL" id="HGL50475.1"/>
    </source>
</evidence>
<dbReference type="SUPFAM" id="SSF52833">
    <property type="entry name" value="Thioredoxin-like"/>
    <property type="match status" value="1"/>
</dbReference>
<dbReference type="InterPro" id="IPR012336">
    <property type="entry name" value="Thioredoxin-like_fold"/>
</dbReference>
<dbReference type="AlphaFoldDB" id="A0A7V4E7M2"/>
<feature type="domain" description="Thioredoxin-like fold" evidence="1">
    <location>
        <begin position="50"/>
        <end position="152"/>
    </location>
</feature>
<organism evidence="2">
    <name type="scientific">Thermus tengchongensis</name>
    <dbReference type="NCBI Taxonomy" id="1214928"/>
    <lineage>
        <taxon>Bacteria</taxon>
        <taxon>Thermotogati</taxon>
        <taxon>Deinococcota</taxon>
        <taxon>Deinococci</taxon>
        <taxon>Thermales</taxon>
        <taxon>Thermaceae</taxon>
        <taxon>Thermus</taxon>
    </lineage>
</organism>
<reference evidence="2" key="1">
    <citation type="journal article" date="2020" name="mSystems">
        <title>Genome- and Community-Level Interaction Insights into Carbon Utilization and Element Cycling Functions of Hydrothermarchaeota in Hydrothermal Sediment.</title>
        <authorList>
            <person name="Zhou Z."/>
            <person name="Liu Y."/>
            <person name="Xu W."/>
            <person name="Pan J."/>
            <person name="Luo Z.H."/>
            <person name="Li M."/>
        </authorList>
    </citation>
    <scope>NUCLEOTIDE SEQUENCE [LARGE SCALE GENOMIC DNA]</scope>
    <source>
        <strain evidence="2">SpSt-679</strain>
    </source>
</reference>
<gene>
    <name evidence="2" type="ORF">ENU54_07800</name>
</gene>
<name>A0A7V4E7M2_9DEIN</name>
<dbReference type="EMBL" id="DTCX01000437">
    <property type="protein sequence ID" value="HGL50475.1"/>
    <property type="molecule type" value="Genomic_DNA"/>
</dbReference>
<proteinExistence type="predicted"/>
<dbReference type="InterPro" id="IPR036249">
    <property type="entry name" value="Thioredoxin-like_sf"/>
</dbReference>
<evidence type="ECO:0000259" key="1">
    <source>
        <dbReference type="Pfam" id="PF13098"/>
    </source>
</evidence>
<accession>A0A7V4E7M2</accession>
<dbReference type="Pfam" id="PF13098">
    <property type="entry name" value="Thioredoxin_2"/>
    <property type="match status" value="1"/>
</dbReference>
<comment type="caution">
    <text evidence="2">The sequence shown here is derived from an EMBL/GenBank/DDBJ whole genome shotgun (WGS) entry which is preliminary data.</text>
</comment>
<sequence>MREMRNRIIKGLVLGVGIVFAGLLWAVLGYKGAGEVTVSPVMHARAWPEREKPYVLLFYDPLCPVCRRLEGDLEGDGELRAYVRYLPAFLYQGSYEAWLSLLLRWGWDEAEARAWLEILKPEVEASGLTMTPTVYVVDAVGREKVIVGYPGYGRWRKEVLSALGVGP</sequence>
<protein>
    <submittedName>
        <fullName evidence="2">Thioredoxin family protein</fullName>
    </submittedName>
</protein>